<dbReference type="InterPro" id="IPR036097">
    <property type="entry name" value="HisK_dim/P_sf"/>
</dbReference>
<keyword evidence="8" id="KW-0812">Transmembrane</keyword>
<dbReference type="EC" id="2.7.13.3" evidence="2"/>
<keyword evidence="4" id="KW-0808">Transferase</keyword>
<dbReference type="PROSITE" id="PS51257">
    <property type="entry name" value="PROKAR_LIPOPROTEIN"/>
    <property type="match status" value="1"/>
</dbReference>
<dbReference type="AlphaFoldDB" id="A0A0A6ZH29"/>
<evidence type="ECO:0000256" key="6">
    <source>
        <dbReference type="PROSITE-ProRule" id="PRU00169"/>
    </source>
</evidence>
<sequence length="1194" mass="136695">MKVVKSILTILLLTTLFTSCNKSTENKDEKQWEYTFKSFLEVPGITQEEIAAIEKLQKEYGAFTFGMVTTTEAFQAEDGTVGGFFALFCEWLSGFFGIPFQLKIFQSHELVPKLDTGEVDFAGHLVRPEEDQDKYFMTDIVAERQFVTIRLANSRNLNLILEERSLKYVVIRGSPIEEFLDSLQDELRNFEALPVTNNEEAFEALINGKADAYVATSASLISSDIYPETILITEDFLPMSFVYVPMVTAKKELEPVVNVINKAMRNGAENDLVHLYNQGQQDYIQHRLSEWLTDEERAYIDSYVKNNKSVPILSYNSNYPLAFFNNHENEWQGIFFDVLQEVTRLTGLTFEIPHDENGRWLLNSGLLSDGTVSMTPELIPTVDLEDNYIWSDFVILTDYYALISRPDYRNLTLNEIRFEKIGLSKETYFSEEFKRWFPQQKNITEYQGIDAAIDALGRGEVDLVMMTQRRLLYLTHFREMAGYKINIMFKQPLETSFAYPKSETVLRSIIDKTLSLIDLDGITVRWTQRTYDYRSKVAEARLPWLLGAIGLSFVVIILVLSLFFKNSKEKKQLQIMIKKVNEASQFKSRFLARMSHEIRTPMNAILGVAETQLYEEHAPETEEAFNIIYDSGNLLLNIINDILDLSKIEAEKLEIVPSKYDIPSLINDTVQLNRLRYQSRPIEFNLSIDPKTPLNLYGDELRIKQILNNLLSNAYKYTEKGNIKLSIGFIPKKENEILLVISVSDTGQGMTREQIGKIFDEYTRFNLETNRTVVGSGLGMNITKHLIEKMNGEISVESEIGRGSVFTIRLPQKCVDNQECGNDLAEKLLQYHFHNLAKSGKTKMLREYMPYGSILIVDDVESNLYVAKTMMMPYGLKIDTAQSAEESIEKIRNGGVYNIVFMDHMMPEMDGMEAVKIIRGMGYNHPIVALTANALTGQAEVFLENGFDGYISKPIDTRELNATLNNFIRDRQPPETLEAARREKEFKTKEIFGIPDVQNAVKSEFSDDELKRFFVRDAKKAVNALEEVFPKIKAVDLTTDTNDADLRLYVVAVHGMKSTLTKIGEKELSENAHKLEQAGRNKDITAIIKNTQVFINALKALILKLQEEEAKEAEISTEDLKYLRDKMFVIKTACAEFDINTAKKELDDLREKSWPRHIKEDIDNIAGYLLHSAFKNVLVIADDIISWSEDNKTK</sequence>
<evidence type="ECO:0000256" key="5">
    <source>
        <dbReference type="ARBA" id="ARBA00022777"/>
    </source>
</evidence>
<dbReference type="FunFam" id="3.30.565.10:FF:000010">
    <property type="entry name" value="Sensor histidine kinase RcsC"/>
    <property type="match status" value="1"/>
</dbReference>
<dbReference type="SMART" id="SM00448">
    <property type="entry name" value="REC"/>
    <property type="match status" value="1"/>
</dbReference>
<evidence type="ECO:0000313" key="11">
    <source>
        <dbReference type="EMBL" id="AGS52273.1"/>
    </source>
</evidence>
<dbReference type="PROSITE" id="PS50109">
    <property type="entry name" value="HIS_KIN"/>
    <property type="match status" value="1"/>
</dbReference>
<dbReference type="SUPFAM" id="SSF55874">
    <property type="entry name" value="ATPase domain of HSP90 chaperone/DNA topoisomerase II/histidine kinase"/>
    <property type="match status" value="1"/>
</dbReference>
<keyword evidence="8" id="KW-1133">Transmembrane helix</keyword>
<dbReference type="InterPro" id="IPR001789">
    <property type="entry name" value="Sig_transdc_resp-reg_receiver"/>
</dbReference>
<dbReference type="InterPro" id="IPR005467">
    <property type="entry name" value="His_kinase_dom"/>
</dbReference>
<dbReference type="Gene3D" id="3.40.50.2300">
    <property type="match status" value="1"/>
</dbReference>
<dbReference type="GO" id="GO:0000155">
    <property type="term" value="F:phosphorelay sensor kinase activity"/>
    <property type="evidence" value="ECO:0007669"/>
    <property type="project" value="InterPro"/>
</dbReference>
<dbReference type="EMBL" id="JQ844187">
    <property type="protein sequence ID" value="AGS52273.1"/>
    <property type="molecule type" value="Genomic_DNA"/>
</dbReference>
<dbReference type="PRINTS" id="PR00344">
    <property type="entry name" value="BCTRLSENSOR"/>
</dbReference>
<keyword evidence="3 6" id="KW-0597">Phosphoprotein</keyword>
<organism evidence="11">
    <name type="scientific">uncultured bacterium contig00059</name>
    <dbReference type="NCBI Taxonomy" id="1181542"/>
    <lineage>
        <taxon>Bacteria</taxon>
        <taxon>environmental samples</taxon>
    </lineage>
</organism>
<dbReference type="SUPFAM" id="SSF47384">
    <property type="entry name" value="Homodimeric domain of signal transducing histidine kinase"/>
    <property type="match status" value="1"/>
</dbReference>
<keyword evidence="8" id="KW-0472">Membrane</keyword>
<proteinExistence type="predicted"/>
<evidence type="ECO:0000256" key="2">
    <source>
        <dbReference type="ARBA" id="ARBA00012438"/>
    </source>
</evidence>
<evidence type="ECO:0000256" key="7">
    <source>
        <dbReference type="SAM" id="Coils"/>
    </source>
</evidence>
<dbReference type="SMART" id="SM00387">
    <property type="entry name" value="HATPase_c"/>
    <property type="match status" value="1"/>
</dbReference>
<evidence type="ECO:0000256" key="8">
    <source>
        <dbReference type="SAM" id="Phobius"/>
    </source>
</evidence>
<dbReference type="GO" id="GO:0005886">
    <property type="term" value="C:plasma membrane"/>
    <property type="evidence" value="ECO:0007669"/>
    <property type="project" value="TreeGrafter"/>
</dbReference>
<dbReference type="PANTHER" id="PTHR43047">
    <property type="entry name" value="TWO-COMPONENT HISTIDINE PROTEIN KINASE"/>
    <property type="match status" value="1"/>
</dbReference>
<dbReference type="Gene3D" id="1.10.287.130">
    <property type="match status" value="1"/>
</dbReference>
<dbReference type="InterPro" id="IPR004358">
    <property type="entry name" value="Sig_transdc_His_kin-like_C"/>
</dbReference>
<evidence type="ECO:0000256" key="1">
    <source>
        <dbReference type="ARBA" id="ARBA00000085"/>
    </source>
</evidence>
<dbReference type="SUPFAM" id="SSF53850">
    <property type="entry name" value="Periplasmic binding protein-like II"/>
    <property type="match status" value="2"/>
</dbReference>
<feature type="transmembrane region" description="Helical" evidence="8">
    <location>
        <begin position="544"/>
        <end position="564"/>
    </location>
</feature>
<name>A0A0A6ZH29_9BACT</name>
<evidence type="ECO:0000259" key="10">
    <source>
        <dbReference type="PROSITE" id="PS50110"/>
    </source>
</evidence>
<reference evidence="11" key="1">
    <citation type="journal article" date="2012" name="Enzyme Microb. Technol.">
        <title>Characterization of a novel thermostable ?-glucosidase from a metagenomic library of termite gut.</title>
        <authorList>
            <person name="Wang Q."/>
            <person name="Qian C."/>
            <person name="Zhang X.Z."/>
            <person name="Liu N."/>
            <person name="Yan X."/>
            <person name="Zhou Z."/>
        </authorList>
    </citation>
    <scope>NUCLEOTIDE SEQUENCE</scope>
</reference>
<dbReference type="InterPro" id="IPR036890">
    <property type="entry name" value="HATPase_C_sf"/>
</dbReference>
<evidence type="ECO:0000256" key="4">
    <source>
        <dbReference type="ARBA" id="ARBA00022679"/>
    </source>
</evidence>
<dbReference type="InterPro" id="IPR003594">
    <property type="entry name" value="HATPase_dom"/>
</dbReference>
<dbReference type="Pfam" id="PF00072">
    <property type="entry name" value="Response_reg"/>
    <property type="match status" value="1"/>
</dbReference>
<feature type="domain" description="Histidine kinase" evidence="9">
    <location>
        <begin position="593"/>
        <end position="814"/>
    </location>
</feature>
<evidence type="ECO:0000259" key="9">
    <source>
        <dbReference type="PROSITE" id="PS50109"/>
    </source>
</evidence>
<dbReference type="InterPro" id="IPR036641">
    <property type="entry name" value="HPT_dom_sf"/>
</dbReference>
<feature type="modified residue" description="4-aspartylphosphate" evidence="6">
    <location>
        <position position="903"/>
    </location>
</feature>
<dbReference type="Pfam" id="PF00512">
    <property type="entry name" value="HisKA"/>
    <property type="match status" value="1"/>
</dbReference>
<dbReference type="SMART" id="SM00388">
    <property type="entry name" value="HisKA"/>
    <property type="match status" value="1"/>
</dbReference>
<dbReference type="InterPro" id="IPR011006">
    <property type="entry name" value="CheY-like_superfamily"/>
</dbReference>
<keyword evidence="7" id="KW-0175">Coiled coil</keyword>
<dbReference type="CDD" id="cd17546">
    <property type="entry name" value="REC_hyHK_CKI1_RcsC-like"/>
    <property type="match status" value="1"/>
</dbReference>
<accession>A0A0A6ZH29</accession>
<feature type="domain" description="Response regulatory" evidence="10">
    <location>
        <begin position="853"/>
        <end position="968"/>
    </location>
</feature>
<evidence type="ECO:0000256" key="3">
    <source>
        <dbReference type="ARBA" id="ARBA00022553"/>
    </source>
</evidence>
<dbReference type="Gene3D" id="1.20.120.160">
    <property type="entry name" value="HPT domain"/>
    <property type="match status" value="1"/>
</dbReference>
<feature type="coiled-coil region" evidence="7">
    <location>
        <begin position="1098"/>
        <end position="1152"/>
    </location>
</feature>
<dbReference type="PANTHER" id="PTHR43047:SF72">
    <property type="entry name" value="OSMOSENSING HISTIDINE PROTEIN KINASE SLN1"/>
    <property type="match status" value="1"/>
</dbReference>
<dbReference type="Gene3D" id="3.40.190.10">
    <property type="entry name" value="Periplasmic binding protein-like II"/>
    <property type="match status" value="4"/>
</dbReference>
<dbReference type="GO" id="GO:0009927">
    <property type="term" value="F:histidine phosphotransfer kinase activity"/>
    <property type="evidence" value="ECO:0007669"/>
    <property type="project" value="TreeGrafter"/>
</dbReference>
<dbReference type="Gene3D" id="3.30.565.10">
    <property type="entry name" value="Histidine kinase-like ATPase, C-terminal domain"/>
    <property type="match status" value="1"/>
</dbReference>
<comment type="catalytic activity">
    <reaction evidence="1">
        <text>ATP + protein L-histidine = ADP + protein N-phospho-L-histidine.</text>
        <dbReference type="EC" id="2.7.13.3"/>
    </reaction>
</comment>
<keyword evidence="5 11" id="KW-0418">Kinase</keyword>
<dbReference type="CDD" id="cd00082">
    <property type="entry name" value="HisKA"/>
    <property type="match status" value="1"/>
</dbReference>
<dbReference type="SUPFAM" id="SSF52172">
    <property type="entry name" value="CheY-like"/>
    <property type="match status" value="1"/>
</dbReference>
<dbReference type="InterPro" id="IPR003661">
    <property type="entry name" value="HisK_dim/P_dom"/>
</dbReference>
<dbReference type="Pfam" id="PF02518">
    <property type="entry name" value="HATPase_c"/>
    <property type="match status" value="1"/>
</dbReference>
<dbReference type="SUPFAM" id="SSF47226">
    <property type="entry name" value="Histidine-containing phosphotransfer domain, HPT domain"/>
    <property type="match status" value="1"/>
</dbReference>
<dbReference type="PROSITE" id="PS50110">
    <property type="entry name" value="RESPONSE_REGULATORY"/>
    <property type="match status" value="1"/>
</dbReference>
<protein>
    <recommendedName>
        <fullName evidence="2">histidine kinase</fullName>
        <ecNumber evidence="2">2.7.13.3</ecNumber>
    </recommendedName>
</protein>